<dbReference type="GO" id="GO:0051539">
    <property type="term" value="F:4 iron, 4 sulfur cluster binding"/>
    <property type="evidence" value="ECO:0007669"/>
    <property type="project" value="UniProtKB-UniRule"/>
</dbReference>
<evidence type="ECO:0000256" key="7">
    <source>
        <dbReference type="ARBA" id="ARBA00022691"/>
    </source>
</evidence>
<dbReference type="GO" id="GO:0017183">
    <property type="term" value="P:protein histidyl modification to diphthamide"/>
    <property type="evidence" value="ECO:0007669"/>
    <property type="project" value="UniProtKB-UniRule"/>
</dbReference>
<comment type="catalytic activity">
    <reaction evidence="12 14">
        <text>L-histidyl-[translation elongation factor 2] + S-adenosyl-L-methionine = 2-[(3S)-amino-3-carboxypropyl]-L-histidyl-[translation elongation factor 2] + S-methyl-5'-thioadenosine + H(+)</text>
        <dbReference type="Rhea" id="RHEA:36783"/>
        <dbReference type="Rhea" id="RHEA-COMP:9748"/>
        <dbReference type="Rhea" id="RHEA-COMP:9749"/>
        <dbReference type="ChEBI" id="CHEBI:15378"/>
        <dbReference type="ChEBI" id="CHEBI:17509"/>
        <dbReference type="ChEBI" id="CHEBI:29979"/>
        <dbReference type="ChEBI" id="CHEBI:59789"/>
        <dbReference type="ChEBI" id="CHEBI:73995"/>
        <dbReference type="EC" id="2.5.1.108"/>
    </reaction>
</comment>
<organism evidence="16 17">
    <name type="scientific">Kwoniella newhampshirensis</name>
    <dbReference type="NCBI Taxonomy" id="1651941"/>
    <lineage>
        <taxon>Eukaryota</taxon>
        <taxon>Fungi</taxon>
        <taxon>Dikarya</taxon>
        <taxon>Basidiomycota</taxon>
        <taxon>Agaricomycotina</taxon>
        <taxon>Tremellomycetes</taxon>
        <taxon>Tremellales</taxon>
        <taxon>Cryptococcaceae</taxon>
        <taxon>Kwoniella</taxon>
    </lineage>
</organism>
<dbReference type="KEGG" id="kne:92181593"/>
<evidence type="ECO:0000256" key="3">
    <source>
        <dbReference type="ARBA" id="ARBA00012221"/>
    </source>
</evidence>
<feature type="compositionally biased region" description="Basic and acidic residues" evidence="15">
    <location>
        <begin position="1"/>
        <end position="11"/>
    </location>
</feature>
<keyword evidence="7 14" id="KW-0949">S-adenosyl-L-methionine</keyword>
<evidence type="ECO:0000256" key="14">
    <source>
        <dbReference type="PIRNR" id="PIRNR004967"/>
    </source>
</evidence>
<evidence type="ECO:0000256" key="15">
    <source>
        <dbReference type="SAM" id="MobiDB-lite"/>
    </source>
</evidence>
<evidence type="ECO:0000256" key="5">
    <source>
        <dbReference type="ARBA" id="ARBA00022490"/>
    </source>
</evidence>
<keyword evidence="5" id="KW-0963">Cytoplasm</keyword>
<keyword evidence="6 14" id="KW-0808">Transferase</keyword>
<dbReference type="GO" id="GO:0090560">
    <property type="term" value="F:2-(3-amino-3-carboxypropyl)histidine synthase activity"/>
    <property type="evidence" value="ECO:0007669"/>
    <property type="project" value="UniProtKB-UniRule"/>
</dbReference>
<dbReference type="GO" id="GO:0046872">
    <property type="term" value="F:metal ion binding"/>
    <property type="evidence" value="ECO:0007669"/>
    <property type="project" value="UniProtKB-KW"/>
</dbReference>
<dbReference type="InterPro" id="IPR042264">
    <property type="entry name" value="DPH1/DPH2_2"/>
</dbReference>
<dbReference type="Gene3D" id="3.40.50.11840">
    <property type="entry name" value="Diphthamide synthesis DPH1/DPH2 domain 1"/>
    <property type="match status" value="1"/>
</dbReference>
<evidence type="ECO:0000313" key="16">
    <source>
        <dbReference type="EMBL" id="KAK8850417.1"/>
    </source>
</evidence>
<dbReference type="PANTHER" id="PTHR10762:SF1">
    <property type="entry name" value="2-(3-AMINO-3-CARBOXYPROPYL)HISTIDINE SYNTHASE SUBUNIT 1"/>
    <property type="match status" value="1"/>
</dbReference>
<sequence>MDAAEGIEKASRPPAGSSRSRKRFVGTTSSSKASSSRQTVRRVANQVPDDILNDPDLNAAIAALPGNYNFEIHKTIYHIRRDGVKSVALQMPEGLMMYGCAIADIIETFTGALPMMLADVTYGACCIDDYTAKEMGAEMIVHYGHSCLIPVSQTTLKTLYVFVEIAIDTSHLSLSVRRNFPSSRTSFQRLVLGAAASEPGGKVPIALELEDQKARDESSSSIATTTESDDTGSERPTKLALVSTIQFVAAIQSLRTDLETALPPLEKEQVDKEEDGILAEVKRGDIGVWRGKYDVTIPQSRPLSPGEVLGCTAPKLNDVDALIYVGDGRFHLESIMIANPTVPAFRYDPYSKKFTRETYEHDEMRSLRGEAVKVARNNLLEQGASTWAVLLGTLGRQGSLSVLQSVTAGLPPDSNTIPPLLLLLSELSPAKLALLPKEQISTFVQTSCPRLSIDWGYAFTRPLLSPYEASVASGRVKGWGGLSLEGGLKGEGDYPMDFYSDSSLGPWTPRYKVKV</sequence>
<evidence type="ECO:0000256" key="4">
    <source>
        <dbReference type="ARBA" id="ARBA00021915"/>
    </source>
</evidence>
<dbReference type="NCBIfam" id="TIGR00322">
    <property type="entry name" value="diphth2_R"/>
    <property type="match status" value="2"/>
</dbReference>
<dbReference type="FunFam" id="3.40.50.11840:FF:000001">
    <property type="entry name" value="2-(3-amino-3-carboxypropyl)histidine synthase subunit 1"/>
    <property type="match status" value="1"/>
</dbReference>
<keyword evidence="14" id="KW-0004">4Fe-4S</keyword>
<evidence type="ECO:0000256" key="11">
    <source>
        <dbReference type="ARBA" id="ARBA00034128"/>
    </source>
</evidence>
<proteinExistence type="inferred from homology"/>
<evidence type="ECO:0000256" key="8">
    <source>
        <dbReference type="ARBA" id="ARBA00022723"/>
    </source>
</evidence>
<accession>A0AAW0YXI7</accession>
<comment type="similarity">
    <text evidence="2 14">Belongs to the DPH1/DPH2 family. DPH1 subfamily.</text>
</comment>
<protein>
    <recommendedName>
        <fullName evidence="4 14">2-(3-amino-3-carboxypropyl)histidine synthase subunit 1</fullName>
        <ecNumber evidence="3 14">2.5.1.108</ecNumber>
    </recommendedName>
</protein>
<dbReference type="FunFam" id="3.40.50.11850:FF:000006">
    <property type="entry name" value="2-(3-amino-3-carboxypropyl)histidine synthase subunit 1"/>
    <property type="match status" value="1"/>
</dbReference>
<dbReference type="SFLD" id="SFLDS00032">
    <property type="entry name" value="Radical_SAM_3-amino-3-carboxyp"/>
    <property type="match status" value="1"/>
</dbReference>
<dbReference type="Proteomes" id="UP001388673">
    <property type="component" value="Unassembled WGS sequence"/>
</dbReference>
<evidence type="ECO:0000256" key="12">
    <source>
        <dbReference type="ARBA" id="ARBA00048403"/>
    </source>
</evidence>
<dbReference type="PANTHER" id="PTHR10762">
    <property type="entry name" value="DIPHTHAMIDE BIOSYNTHESIS PROTEIN"/>
    <property type="match status" value="1"/>
</dbReference>
<dbReference type="Pfam" id="PF01866">
    <property type="entry name" value="Diphthamide_syn"/>
    <property type="match status" value="2"/>
</dbReference>
<dbReference type="Gene3D" id="3.40.50.11850">
    <property type="entry name" value="Diphthamide synthesis DPH1/DPH2 domain 2"/>
    <property type="match status" value="1"/>
</dbReference>
<reference evidence="16 17" key="1">
    <citation type="journal article" date="2024" name="bioRxiv">
        <title>Comparative genomics of Cryptococcus and Kwoniella reveals pathogenesis evolution and contrasting karyotype dynamics via intercentromeric recombination or chromosome fusion.</title>
        <authorList>
            <person name="Coelho M.A."/>
            <person name="David-Palma M."/>
            <person name="Shea T."/>
            <person name="Bowers K."/>
            <person name="McGinley-Smith S."/>
            <person name="Mohammad A.W."/>
            <person name="Gnirke A."/>
            <person name="Yurkov A.M."/>
            <person name="Nowrousian M."/>
            <person name="Sun S."/>
            <person name="Cuomo C.A."/>
            <person name="Heitman J."/>
        </authorList>
    </citation>
    <scope>NUCLEOTIDE SEQUENCE [LARGE SCALE GENOMIC DNA]</scope>
    <source>
        <strain evidence="16 17">CBS 13917</strain>
    </source>
</reference>
<dbReference type="GeneID" id="92181593"/>
<feature type="region of interest" description="Disordered" evidence="15">
    <location>
        <begin position="210"/>
        <end position="236"/>
    </location>
</feature>
<evidence type="ECO:0000256" key="13">
    <source>
        <dbReference type="ARBA" id="ARBA00060338"/>
    </source>
</evidence>
<dbReference type="InterPro" id="IPR016435">
    <property type="entry name" value="DPH1/DPH2"/>
</dbReference>
<evidence type="ECO:0000313" key="17">
    <source>
        <dbReference type="Proteomes" id="UP001388673"/>
    </source>
</evidence>
<comment type="function">
    <text evidence="13">Catalyzes the first step of diphthamide biosynthesis, a post-translational modification of histidine which occurs in elongation factor 2. DPH1 and DPH2 transfer a 3-amino-3-carboxypropyl (ACP) group from S-adenosyl-L-methionine (SAM) to a histidine residue, the reaction is assisted by a reduction system comprising DPH3 and a NADH-dependent reductase, predominantly CBR1.</text>
</comment>
<dbReference type="AlphaFoldDB" id="A0AAW0YXI7"/>
<evidence type="ECO:0000256" key="2">
    <source>
        <dbReference type="ARBA" id="ARBA00010173"/>
    </source>
</evidence>
<dbReference type="EC" id="2.5.1.108" evidence="3 14"/>
<dbReference type="InterPro" id="IPR035435">
    <property type="entry name" value="DPH1/DPH2_euk_archaea"/>
</dbReference>
<keyword evidence="9" id="KW-0408">Iron</keyword>
<evidence type="ECO:0000256" key="6">
    <source>
        <dbReference type="ARBA" id="ARBA00022679"/>
    </source>
</evidence>
<name>A0AAW0YXI7_9TREE</name>
<comment type="subunit">
    <text evidence="11">Component of the 2-(3-amino-3-carboxypropyl)histidine synthase complex composed of DPH1, DPH2, DPH3 and a NADH-dependent reductase, predominantly CBR1.</text>
</comment>
<keyword evidence="17" id="KW-1185">Reference proteome</keyword>
<evidence type="ECO:0000256" key="1">
    <source>
        <dbReference type="ARBA" id="ARBA00005156"/>
    </source>
</evidence>
<keyword evidence="8" id="KW-0479">Metal-binding</keyword>
<dbReference type="RefSeq" id="XP_066801848.1">
    <property type="nucleotide sequence ID" value="XM_066947434.1"/>
</dbReference>
<gene>
    <name evidence="16" type="ORF">IAR55_004335</name>
</gene>
<comment type="caution">
    <text evidence="16">The sequence shown here is derived from an EMBL/GenBank/DDBJ whole genome shotgun (WGS) entry which is preliminary data.</text>
</comment>
<feature type="region of interest" description="Disordered" evidence="15">
    <location>
        <begin position="1"/>
        <end position="42"/>
    </location>
</feature>
<dbReference type="EMBL" id="JBCAWK010000008">
    <property type="protein sequence ID" value="KAK8850417.1"/>
    <property type="molecule type" value="Genomic_DNA"/>
</dbReference>
<dbReference type="InterPro" id="IPR042263">
    <property type="entry name" value="DPH1/DPH2_1"/>
</dbReference>
<dbReference type="PIRSF" id="PIRSF004967">
    <property type="entry name" value="DPH1"/>
    <property type="match status" value="1"/>
</dbReference>
<evidence type="ECO:0000256" key="9">
    <source>
        <dbReference type="ARBA" id="ARBA00023004"/>
    </source>
</evidence>
<keyword evidence="10" id="KW-0411">Iron-sulfur</keyword>
<comment type="pathway">
    <text evidence="1 14">Protein modification; peptidyl-diphthamide biosynthesis.</text>
</comment>
<dbReference type="Gene3D" id="3.40.50.11860">
    <property type="entry name" value="Diphthamide synthesis DPH1/DPH2 domain 3"/>
    <property type="match status" value="1"/>
</dbReference>
<dbReference type="InterPro" id="IPR042265">
    <property type="entry name" value="DPH1/DPH2_3"/>
</dbReference>
<comment type="cofactor">
    <cofactor evidence="14">
        <name>[4Fe-4S] cluster</name>
        <dbReference type="ChEBI" id="CHEBI:49883"/>
    </cofactor>
    <text evidence="14">Binds 1 [4Fe-4S] cluster per subunit. The cluster is coordinated with 3 cysteines and an exchangeable S-adenosyl-L-methionine.</text>
</comment>
<evidence type="ECO:0000256" key="10">
    <source>
        <dbReference type="ARBA" id="ARBA00023014"/>
    </source>
</evidence>